<feature type="transmembrane region" description="Helical" evidence="6">
    <location>
        <begin position="6"/>
        <end position="28"/>
    </location>
</feature>
<feature type="transmembrane region" description="Helical" evidence="6">
    <location>
        <begin position="296"/>
        <end position="315"/>
    </location>
</feature>
<gene>
    <name evidence="8" type="primary">ctpH</name>
    <name evidence="8" type="ORF">IZ6_27640</name>
</gene>
<dbReference type="GO" id="GO:0005886">
    <property type="term" value="C:plasma membrane"/>
    <property type="evidence" value="ECO:0007669"/>
    <property type="project" value="UniProtKB-SubCell"/>
</dbReference>
<dbReference type="Gene3D" id="1.20.81.30">
    <property type="entry name" value="Type II secretion system (T2SS), domain F"/>
    <property type="match status" value="1"/>
</dbReference>
<evidence type="ECO:0000256" key="1">
    <source>
        <dbReference type="ARBA" id="ARBA00004651"/>
    </source>
</evidence>
<protein>
    <submittedName>
        <fullName evidence="8">Pilus assembly protein</fullName>
    </submittedName>
</protein>
<dbReference type="InterPro" id="IPR018076">
    <property type="entry name" value="T2SS_GspF_dom"/>
</dbReference>
<evidence type="ECO:0000256" key="5">
    <source>
        <dbReference type="ARBA" id="ARBA00023136"/>
    </source>
</evidence>
<dbReference type="PANTHER" id="PTHR35007:SF1">
    <property type="entry name" value="PILUS ASSEMBLY PROTEIN"/>
    <property type="match status" value="1"/>
</dbReference>
<feature type="domain" description="Type II secretion system protein GspF" evidence="7">
    <location>
        <begin position="157"/>
        <end position="280"/>
    </location>
</feature>
<sequence length="323" mass="35735">MDVKQIVVFGLASVATGGVLYALAYPWLVDERAEKRQKSIFEAGPRVAANPRETALRRGQVAESLKDLEKKQENLRNPPLKTRIEQAGLTWSVKKYRVISAICALILAVLALVFSGSIYVVPVAAFVGWLGVPRWILKYLAKRRQKAFIKEFPNAIDIIVRGVKSGLPLGDCFRIVAAESQEPVKSEFRGVIEMQTVGMPLGEAVERLYTRLGLPEANFFAIVINIQSKSGGNLSEALGNLSNVLRERSKMLGKIQAMSAEAKASAWIIGSLPMIVGTLVYIVSPEYISQLWTRQVGYILLGVGAFWMSCGILTMRRMINFDF</sequence>
<keyword evidence="2" id="KW-1003">Cell membrane</keyword>
<dbReference type="Proteomes" id="UP000515317">
    <property type="component" value="Chromosome"/>
</dbReference>
<dbReference type="RefSeq" id="WP_222875634.1">
    <property type="nucleotide sequence ID" value="NZ_AP023361.1"/>
</dbReference>
<keyword evidence="3 6" id="KW-0812">Transmembrane</keyword>
<proteinExistence type="predicted"/>
<keyword evidence="9" id="KW-1185">Reference proteome</keyword>
<evidence type="ECO:0000256" key="6">
    <source>
        <dbReference type="SAM" id="Phobius"/>
    </source>
</evidence>
<evidence type="ECO:0000256" key="2">
    <source>
        <dbReference type="ARBA" id="ARBA00022475"/>
    </source>
</evidence>
<reference evidence="8 9" key="1">
    <citation type="submission" date="2020-08" db="EMBL/GenBank/DDBJ databases">
        <title>Genome sequence of Rhizobiales bacterium strain IZ6.</title>
        <authorList>
            <person name="Nakai R."/>
            <person name="Naganuma T."/>
        </authorList>
    </citation>
    <scope>NUCLEOTIDE SEQUENCE [LARGE SCALE GENOMIC DNA]</scope>
    <source>
        <strain evidence="8 9">IZ6</strain>
    </source>
</reference>
<name>A0A6S6QSG5_9HYPH</name>
<dbReference type="AlphaFoldDB" id="A0A6S6QSG5"/>
<dbReference type="EMBL" id="AP023361">
    <property type="protein sequence ID" value="BCJ92029.1"/>
    <property type="molecule type" value="Genomic_DNA"/>
</dbReference>
<evidence type="ECO:0000256" key="3">
    <source>
        <dbReference type="ARBA" id="ARBA00022692"/>
    </source>
</evidence>
<dbReference type="KEGG" id="tso:IZ6_27640"/>
<evidence type="ECO:0000256" key="4">
    <source>
        <dbReference type="ARBA" id="ARBA00022989"/>
    </source>
</evidence>
<dbReference type="Pfam" id="PF00482">
    <property type="entry name" value="T2SSF"/>
    <property type="match status" value="1"/>
</dbReference>
<dbReference type="PANTHER" id="PTHR35007">
    <property type="entry name" value="INTEGRAL MEMBRANE PROTEIN-RELATED"/>
    <property type="match status" value="1"/>
</dbReference>
<evidence type="ECO:0000313" key="9">
    <source>
        <dbReference type="Proteomes" id="UP000515317"/>
    </source>
</evidence>
<dbReference type="InterPro" id="IPR042094">
    <property type="entry name" value="T2SS_GspF_sf"/>
</dbReference>
<organism evidence="8 9">
    <name type="scientific">Terrihabitans soli</name>
    <dbReference type="NCBI Taxonomy" id="708113"/>
    <lineage>
        <taxon>Bacteria</taxon>
        <taxon>Pseudomonadati</taxon>
        <taxon>Pseudomonadota</taxon>
        <taxon>Alphaproteobacteria</taxon>
        <taxon>Hyphomicrobiales</taxon>
        <taxon>Terrihabitans</taxon>
    </lineage>
</organism>
<keyword evidence="4 6" id="KW-1133">Transmembrane helix</keyword>
<feature type="transmembrane region" description="Helical" evidence="6">
    <location>
        <begin position="96"/>
        <end position="113"/>
    </location>
</feature>
<keyword evidence="5 6" id="KW-0472">Membrane</keyword>
<comment type="subcellular location">
    <subcellularLocation>
        <location evidence="1">Cell membrane</location>
        <topology evidence="1">Multi-pass membrane protein</topology>
    </subcellularLocation>
</comment>
<evidence type="ECO:0000259" key="7">
    <source>
        <dbReference type="Pfam" id="PF00482"/>
    </source>
</evidence>
<accession>A0A6S6QSG5</accession>
<evidence type="ECO:0000313" key="8">
    <source>
        <dbReference type="EMBL" id="BCJ92029.1"/>
    </source>
</evidence>
<feature type="transmembrane region" description="Helical" evidence="6">
    <location>
        <begin position="264"/>
        <end position="284"/>
    </location>
</feature>